<dbReference type="InterPro" id="IPR038665">
    <property type="entry name" value="Voltage-dep_anion_channel_sf"/>
</dbReference>
<dbReference type="InterPro" id="IPR004695">
    <property type="entry name" value="SLAC1/Mae1/Ssu1/TehA"/>
</dbReference>
<gene>
    <name evidence="9" type="ORF">LANO_0C00430G</name>
</gene>
<dbReference type="PANTHER" id="PTHR31686:SF1">
    <property type="entry name" value="SULFITE EFFLUX PUMP SSU1"/>
    <property type="match status" value="1"/>
</dbReference>
<keyword evidence="5 8" id="KW-0812">Transmembrane</keyword>
<proteinExistence type="inferred from homology"/>
<dbReference type="GO" id="GO:0005886">
    <property type="term" value="C:plasma membrane"/>
    <property type="evidence" value="ECO:0007669"/>
    <property type="project" value="UniProtKB-SubCell"/>
</dbReference>
<evidence type="ECO:0000256" key="6">
    <source>
        <dbReference type="ARBA" id="ARBA00022989"/>
    </source>
</evidence>
<feature type="transmembrane region" description="Helical" evidence="8">
    <location>
        <begin position="389"/>
        <end position="412"/>
    </location>
</feature>
<evidence type="ECO:0000256" key="3">
    <source>
        <dbReference type="ARBA" id="ARBA00022448"/>
    </source>
</evidence>
<reference evidence="10" key="1">
    <citation type="submission" date="2016-03" db="EMBL/GenBank/DDBJ databases">
        <authorList>
            <person name="Devillers Hugo."/>
        </authorList>
    </citation>
    <scope>NUCLEOTIDE SEQUENCE [LARGE SCALE GENOMIC DNA]</scope>
</reference>
<evidence type="ECO:0000256" key="4">
    <source>
        <dbReference type="ARBA" id="ARBA00022475"/>
    </source>
</evidence>
<comment type="subcellular location">
    <subcellularLocation>
        <location evidence="1">Cell membrane</location>
        <topology evidence="1">Multi-pass membrane protein</topology>
    </subcellularLocation>
</comment>
<keyword evidence="7 8" id="KW-0472">Membrane</keyword>
<accession>A0A1G4J314</accession>
<name>A0A1G4J314_9SACH</name>
<feature type="transmembrane region" description="Helical" evidence="8">
    <location>
        <begin position="49"/>
        <end position="74"/>
    </location>
</feature>
<feature type="transmembrane region" description="Helical" evidence="8">
    <location>
        <begin position="177"/>
        <end position="202"/>
    </location>
</feature>
<dbReference type="OrthoDB" id="1099at2759"/>
<dbReference type="EMBL" id="LT598446">
    <property type="protein sequence ID" value="SCU84105.1"/>
    <property type="molecule type" value="Genomic_DNA"/>
</dbReference>
<dbReference type="Pfam" id="PF03595">
    <property type="entry name" value="SLAC1"/>
    <property type="match status" value="1"/>
</dbReference>
<keyword evidence="6 8" id="KW-1133">Transmembrane helix</keyword>
<evidence type="ECO:0000256" key="2">
    <source>
        <dbReference type="ARBA" id="ARBA00008566"/>
    </source>
</evidence>
<dbReference type="GO" id="GO:0000319">
    <property type="term" value="F:sulfite transmembrane transporter activity"/>
    <property type="evidence" value="ECO:0007669"/>
    <property type="project" value="TreeGrafter"/>
</dbReference>
<feature type="transmembrane region" description="Helical" evidence="8">
    <location>
        <begin position="20"/>
        <end position="37"/>
    </location>
</feature>
<dbReference type="InterPro" id="IPR051629">
    <property type="entry name" value="Sulfite_efflux_TDT"/>
</dbReference>
<dbReference type="Gene3D" id="1.50.10.150">
    <property type="entry name" value="Voltage-dependent anion channel"/>
    <property type="match status" value="1"/>
</dbReference>
<dbReference type="Proteomes" id="UP000189911">
    <property type="component" value="Chromosome C"/>
</dbReference>
<keyword evidence="3" id="KW-0813">Transport</keyword>
<sequence>MGSREFKLKRTLIDDFGPFWFVTVMGTGISADILHAFPYDKQWLRICSYIMFTVACILFITLLTFCVLNLAFTVKEKSLRSFCIRYLFDLSHNVFWGTLSMGMITIINYIFQLAENEFLGKPVANHIIILVYILWWINVLLSLASAWGVSFCIWLKYSQYWKADSTSPHLKTMQQNLQSVLLLPVVPLFVVTSSSGVFTMSACFGQVMNRNIQLITLGVTSLLWFNALIFSLLVISTYIWNLYVNKIPSVNMIFTMFLVVGPMGQGSYGILLLTDNMKEYIEQYYQSTATDGDEYIIKLAIQCSFKVCGVMLSLLLIANGIFFTILSFAAVASCLNTSRSTHKGAKIYTFHKGWWTMTFPLGTMALGTKELYQQYNQYVPLTAFKVVSAIYSVLCICITITCIIGTIMLYYVPVKAFSIHILRVDKSVCTDKSYNSPKYTSEPLEYSSV</sequence>
<dbReference type="AlphaFoldDB" id="A0A1G4J314"/>
<protein>
    <submittedName>
        <fullName evidence="9">LANO_0C00430g1_1</fullName>
    </submittedName>
</protein>
<evidence type="ECO:0000313" key="10">
    <source>
        <dbReference type="Proteomes" id="UP000189911"/>
    </source>
</evidence>
<dbReference type="CDD" id="cd09318">
    <property type="entry name" value="TDT_SSU1"/>
    <property type="match status" value="1"/>
</dbReference>
<feature type="transmembrane region" description="Helical" evidence="8">
    <location>
        <begin position="94"/>
        <end position="111"/>
    </location>
</feature>
<organism evidence="9 10">
    <name type="scientific">Lachancea nothofagi CBS 11611</name>
    <dbReference type="NCBI Taxonomy" id="1266666"/>
    <lineage>
        <taxon>Eukaryota</taxon>
        <taxon>Fungi</taxon>
        <taxon>Dikarya</taxon>
        <taxon>Ascomycota</taxon>
        <taxon>Saccharomycotina</taxon>
        <taxon>Saccharomycetes</taxon>
        <taxon>Saccharomycetales</taxon>
        <taxon>Saccharomycetaceae</taxon>
        <taxon>Lachancea</taxon>
    </lineage>
</organism>
<feature type="transmembrane region" description="Helical" evidence="8">
    <location>
        <begin position="214"/>
        <end position="240"/>
    </location>
</feature>
<feature type="transmembrane region" description="Helical" evidence="8">
    <location>
        <begin position="307"/>
        <end position="332"/>
    </location>
</feature>
<keyword evidence="10" id="KW-1185">Reference proteome</keyword>
<evidence type="ECO:0000256" key="1">
    <source>
        <dbReference type="ARBA" id="ARBA00004651"/>
    </source>
</evidence>
<evidence type="ECO:0000256" key="5">
    <source>
        <dbReference type="ARBA" id="ARBA00022692"/>
    </source>
</evidence>
<evidence type="ECO:0000313" key="9">
    <source>
        <dbReference type="EMBL" id="SCU84105.1"/>
    </source>
</evidence>
<feature type="transmembrane region" description="Helical" evidence="8">
    <location>
        <begin position="252"/>
        <end position="273"/>
    </location>
</feature>
<comment type="similarity">
    <text evidence="2">Belongs to the tellurite-resistance/dicarboxylate transporter (TDT) family.</text>
</comment>
<keyword evidence="4" id="KW-1003">Cell membrane</keyword>
<evidence type="ECO:0000256" key="8">
    <source>
        <dbReference type="SAM" id="Phobius"/>
    </source>
</evidence>
<dbReference type="PANTHER" id="PTHR31686">
    <property type="match status" value="1"/>
</dbReference>
<evidence type="ECO:0000256" key="7">
    <source>
        <dbReference type="ARBA" id="ARBA00023136"/>
    </source>
</evidence>
<feature type="transmembrane region" description="Helical" evidence="8">
    <location>
        <begin position="132"/>
        <end position="157"/>
    </location>
</feature>